<dbReference type="EMBL" id="WBJZ01000004">
    <property type="protein sequence ID" value="KAB1660065.1"/>
    <property type="molecule type" value="Genomic_DNA"/>
</dbReference>
<dbReference type="OrthoDB" id="5064716at2"/>
<protein>
    <recommendedName>
        <fullName evidence="3">Sortase</fullName>
    </recommendedName>
</protein>
<evidence type="ECO:0008006" key="3">
    <source>
        <dbReference type="Google" id="ProtNLM"/>
    </source>
</evidence>
<dbReference type="RefSeq" id="WP_158039561.1">
    <property type="nucleotide sequence ID" value="NZ_JACCFV010000001.1"/>
</dbReference>
<gene>
    <name evidence="1" type="ORF">F8O01_03805</name>
</gene>
<proteinExistence type="predicted"/>
<evidence type="ECO:0000313" key="1">
    <source>
        <dbReference type="EMBL" id="KAB1660065.1"/>
    </source>
</evidence>
<accession>A0A7J5BZI3</accession>
<name>A0A7J5BZI3_9MICO</name>
<dbReference type="Proteomes" id="UP000467240">
    <property type="component" value="Unassembled WGS sequence"/>
</dbReference>
<sequence length="157" mass="16787">MLLLVAGVALGAGALLVPDRVEALYGDVKTSVQDTVQDVSGEVPTIRLGEEGDENVLDICDGSFFEMATYRDDNHILPVFAAHNNCGGDVILGWEVGTQIAIDGRPGLYEVVEIRNTGKTWVTTSELVGLQGELALQTCYYGVQEMRFVGLSPVPGS</sequence>
<comment type="caution">
    <text evidence="1">The sequence shown here is derived from an EMBL/GenBank/DDBJ whole genome shotgun (WGS) entry which is preliminary data.</text>
</comment>
<organism evidence="1 2">
    <name type="scientific">Pseudoclavibacter chungangensis</name>
    <dbReference type="NCBI Taxonomy" id="587635"/>
    <lineage>
        <taxon>Bacteria</taxon>
        <taxon>Bacillati</taxon>
        <taxon>Actinomycetota</taxon>
        <taxon>Actinomycetes</taxon>
        <taxon>Micrococcales</taxon>
        <taxon>Microbacteriaceae</taxon>
        <taxon>Pseudoclavibacter</taxon>
    </lineage>
</organism>
<dbReference type="AlphaFoldDB" id="A0A7J5BZI3"/>
<keyword evidence="2" id="KW-1185">Reference proteome</keyword>
<evidence type="ECO:0000313" key="2">
    <source>
        <dbReference type="Proteomes" id="UP000467240"/>
    </source>
</evidence>
<reference evidence="1 2" key="1">
    <citation type="submission" date="2019-09" db="EMBL/GenBank/DDBJ databases">
        <title>Phylogeny of genus Pseudoclavibacter and closely related genus.</title>
        <authorList>
            <person name="Li Y."/>
        </authorList>
    </citation>
    <scope>NUCLEOTIDE SEQUENCE [LARGE SCALE GENOMIC DNA]</scope>
    <source>
        <strain evidence="1 2">DSM 23821</strain>
    </source>
</reference>